<dbReference type="GO" id="GO:0016301">
    <property type="term" value="F:kinase activity"/>
    <property type="evidence" value="ECO:0007669"/>
    <property type="project" value="UniProtKB-KW"/>
</dbReference>
<evidence type="ECO:0000256" key="15">
    <source>
        <dbReference type="ARBA" id="ARBA00048238"/>
    </source>
</evidence>
<dbReference type="SUPFAM" id="SSF64153">
    <property type="entry name" value="YjeF N-terminal domain-like"/>
    <property type="match status" value="1"/>
</dbReference>
<dbReference type="InterPro" id="IPR004443">
    <property type="entry name" value="YjeF_N_dom"/>
</dbReference>
<dbReference type="Pfam" id="PF01256">
    <property type="entry name" value="Carb_kinase"/>
    <property type="match status" value="1"/>
</dbReference>
<evidence type="ECO:0000256" key="5">
    <source>
        <dbReference type="ARBA" id="ARBA00022723"/>
    </source>
</evidence>
<dbReference type="PROSITE" id="PS51385">
    <property type="entry name" value="YJEF_N"/>
    <property type="match status" value="1"/>
</dbReference>
<comment type="function">
    <text evidence="14 19">Bifunctional enzyme that catalyzes the epimerization of the S- and R-forms of NAD(P)HX and the dehydration of the S-form of NAD(P)HX at the expense of ADP, which is converted to AMP. This allows the repair of both epimers of NAD(P)HX, a damaged form of NAD(P)H that is a result of enzymatic or heat-dependent hydration.</text>
</comment>
<evidence type="ECO:0000256" key="18">
    <source>
        <dbReference type="HAMAP-Rule" id="MF_01966"/>
    </source>
</evidence>
<dbReference type="Gene3D" id="3.40.1190.20">
    <property type="match status" value="1"/>
</dbReference>
<evidence type="ECO:0000256" key="17">
    <source>
        <dbReference type="HAMAP-Rule" id="MF_01965"/>
    </source>
</evidence>
<keyword evidence="23" id="KW-1185">Reference proteome</keyword>
<dbReference type="Gene3D" id="3.40.50.10260">
    <property type="entry name" value="YjeF N-terminal domain"/>
    <property type="match status" value="1"/>
</dbReference>
<evidence type="ECO:0000259" key="21">
    <source>
        <dbReference type="PROSITE" id="PS51385"/>
    </source>
</evidence>
<feature type="binding site" evidence="17">
    <location>
        <position position="446"/>
    </location>
    <ligand>
        <name>(6S)-NADPHX</name>
        <dbReference type="ChEBI" id="CHEBI:64076"/>
    </ligand>
</feature>
<organism evidence="22 23">
    <name type="scientific">Pseudoroseicyclus aestuarii</name>
    <dbReference type="NCBI Taxonomy" id="1795041"/>
    <lineage>
        <taxon>Bacteria</taxon>
        <taxon>Pseudomonadati</taxon>
        <taxon>Pseudomonadota</taxon>
        <taxon>Alphaproteobacteria</taxon>
        <taxon>Rhodobacterales</taxon>
        <taxon>Paracoccaceae</taxon>
        <taxon>Pseudoroseicyclus</taxon>
    </lineage>
</organism>
<evidence type="ECO:0000256" key="3">
    <source>
        <dbReference type="ARBA" id="ARBA00006001"/>
    </source>
</evidence>
<evidence type="ECO:0000256" key="19">
    <source>
        <dbReference type="PIRNR" id="PIRNR017184"/>
    </source>
</evidence>
<dbReference type="NCBIfam" id="TIGR00196">
    <property type="entry name" value="yjeF_cterm"/>
    <property type="match status" value="1"/>
</dbReference>
<comment type="catalytic activity">
    <reaction evidence="16 17 19">
        <text>(6S)-NADPHX + ADP = AMP + phosphate + NADPH + H(+)</text>
        <dbReference type="Rhea" id="RHEA:32235"/>
        <dbReference type="ChEBI" id="CHEBI:15378"/>
        <dbReference type="ChEBI" id="CHEBI:43474"/>
        <dbReference type="ChEBI" id="CHEBI:57783"/>
        <dbReference type="ChEBI" id="CHEBI:64076"/>
        <dbReference type="ChEBI" id="CHEBI:456215"/>
        <dbReference type="ChEBI" id="CHEBI:456216"/>
        <dbReference type="EC" id="4.2.1.136"/>
    </reaction>
</comment>
<dbReference type="GO" id="GO:0052856">
    <property type="term" value="F:NAD(P)HX epimerase activity"/>
    <property type="evidence" value="ECO:0007669"/>
    <property type="project" value="UniProtKB-UniRule"/>
</dbReference>
<dbReference type="PROSITE" id="PS51383">
    <property type="entry name" value="YJEF_C_3"/>
    <property type="match status" value="1"/>
</dbReference>
<dbReference type="GO" id="GO:0110051">
    <property type="term" value="P:metabolite repair"/>
    <property type="evidence" value="ECO:0007669"/>
    <property type="project" value="TreeGrafter"/>
</dbReference>
<evidence type="ECO:0000256" key="11">
    <source>
        <dbReference type="ARBA" id="ARBA00023235"/>
    </source>
</evidence>
<dbReference type="HAMAP" id="MF_01965">
    <property type="entry name" value="NADHX_dehydratase"/>
    <property type="match status" value="1"/>
</dbReference>
<comment type="cofactor">
    <cofactor evidence="18 19">
        <name>K(+)</name>
        <dbReference type="ChEBI" id="CHEBI:29103"/>
    </cofactor>
    <text evidence="18 19">Binds 1 potassium ion per subunit.</text>
</comment>
<keyword evidence="10 17" id="KW-0520">NAD</keyword>
<evidence type="ECO:0000256" key="12">
    <source>
        <dbReference type="ARBA" id="ARBA00023239"/>
    </source>
</evidence>
<keyword evidence="6 17" id="KW-0547">Nucleotide-binding</keyword>
<sequence length="507" mass="51090">MTLLPLPLLTAAEMREAEAAAMAGGAVTGLDLMERAGAGAVEALLARLGPEAQGRALVLCGPGNNGGDGFVVARLLAERGWRVTVHAMGGGGGDAATARTRWEALGPVRPMDEAAEAVAGTEAAVIVDALFGTGLTRALDLPVVQALARRRAAEAPPFVLAIDTPSGLDADSGRVLGQAVSADLTVSFHTAKPGHVLAEGPAHCGSLRVCDIGLPPAESAARLVAAPEIEKRGGHKFDYGHALVLSGGVGRGGAARMAARGALRIGAGLVTLGCPPAAVIENAAQLDAVMLRPLKDADALRAMLEDARLNALCLGPGLGTWGREAALTAAALASGRRAVLDGDALTLISQDAGLMAALHPGCLLTPHEGEFKRLFPQIHERLVAPATTGPAVSRIDAARQAASEAGCTVLLKGPDTVIADPSGAVRVHAGVYQRAAPWLATAGAGDTLAGFACGLLARGLPPLEAAAAAAYLHVSCALEVGPGLIAEDLPEALPAVLRGMTRAAQPS</sequence>
<feature type="binding site" evidence="17">
    <location>
        <position position="367"/>
    </location>
    <ligand>
        <name>(6S)-NADPHX</name>
        <dbReference type="ChEBI" id="CHEBI:64076"/>
    </ligand>
</feature>
<comment type="catalytic activity">
    <reaction evidence="1 18 19">
        <text>(6R)-NADHX = (6S)-NADHX</text>
        <dbReference type="Rhea" id="RHEA:32215"/>
        <dbReference type="ChEBI" id="CHEBI:64074"/>
        <dbReference type="ChEBI" id="CHEBI:64075"/>
        <dbReference type="EC" id="5.1.99.6"/>
    </reaction>
</comment>
<evidence type="ECO:0000256" key="14">
    <source>
        <dbReference type="ARBA" id="ARBA00025153"/>
    </source>
</evidence>
<dbReference type="GO" id="GO:0005524">
    <property type="term" value="F:ATP binding"/>
    <property type="evidence" value="ECO:0007669"/>
    <property type="project" value="UniProtKB-UniRule"/>
</dbReference>
<comment type="catalytic activity">
    <reaction evidence="15 17 19">
        <text>(6S)-NADHX + ADP = AMP + phosphate + NADH + H(+)</text>
        <dbReference type="Rhea" id="RHEA:32223"/>
        <dbReference type="ChEBI" id="CHEBI:15378"/>
        <dbReference type="ChEBI" id="CHEBI:43474"/>
        <dbReference type="ChEBI" id="CHEBI:57945"/>
        <dbReference type="ChEBI" id="CHEBI:64074"/>
        <dbReference type="ChEBI" id="CHEBI:456215"/>
        <dbReference type="ChEBI" id="CHEBI:456216"/>
        <dbReference type="EC" id="4.2.1.136"/>
    </reaction>
</comment>
<keyword evidence="7 17" id="KW-0067">ATP-binding</keyword>
<evidence type="ECO:0000259" key="20">
    <source>
        <dbReference type="PROSITE" id="PS51383"/>
    </source>
</evidence>
<feature type="binding site" evidence="18">
    <location>
        <position position="163"/>
    </location>
    <ligand>
        <name>(6S)-NADPHX</name>
        <dbReference type="ChEBI" id="CHEBI:64076"/>
    </ligand>
</feature>
<proteinExistence type="inferred from homology"/>
<comment type="subunit">
    <text evidence="17">Homotetramer.</text>
</comment>
<comment type="caution">
    <text evidence="18">Lacks conserved residue(s) required for the propagation of feature annotation.</text>
</comment>
<dbReference type="Proteomes" id="UP000248311">
    <property type="component" value="Unassembled WGS sequence"/>
</dbReference>
<feature type="domain" description="YjeF N-terminal" evidence="21">
    <location>
        <begin position="14"/>
        <end position="220"/>
    </location>
</feature>
<keyword evidence="12 17" id="KW-0456">Lyase</keyword>
<comment type="catalytic activity">
    <reaction evidence="2 18 19">
        <text>(6R)-NADPHX = (6S)-NADPHX</text>
        <dbReference type="Rhea" id="RHEA:32227"/>
        <dbReference type="ChEBI" id="CHEBI:64076"/>
        <dbReference type="ChEBI" id="CHEBI:64077"/>
        <dbReference type="EC" id="5.1.99.6"/>
    </reaction>
</comment>
<evidence type="ECO:0000313" key="22">
    <source>
        <dbReference type="EMBL" id="PYE85506.1"/>
    </source>
</evidence>
<evidence type="ECO:0000256" key="2">
    <source>
        <dbReference type="ARBA" id="ARBA00000909"/>
    </source>
</evidence>
<dbReference type="PANTHER" id="PTHR12592:SF0">
    <property type="entry name" value="ATP-DEPENDENT (S)-NAD(P)H-HYDRATE DEHYDRATASE"/>
    <property type="match status" value="1"/>
</dbReference>
<dbReference type="Pfam" id="PF03853">
    <property type="entry name" value="YjeF_N"/>
    <property type="match status" value="1"/>
</dbReference>
<dbReference type="InterPro" id="IPR036652">
    <property type="entry name" value="YjeF_N_dom_sf"/>
</dbReference>
<dbReference type="RefSeq" id="WP_245904621.1">
    <property type="nucleotide sequence ID" value="NZ_QJTE01000001.1"/>
</dbReference>
<feature type="binding site" evidence="18">
    <location>
        <begin position="132"/>
        <end position="138"/>
    </location>
    <ligand>
        <name>(6S)-NADPHX</name>
        <dbReference type="ChEBI" id="CHEBI:64076"/>
    </ligand>
</feature>
<feature type="binding site" evidence="18">
    <location>
        <begin position="64"/>
        <end position="68"/>
    </location>
    <ligand>
        <name>(6S)-NADPHX</name>
        <dbReference type="ChEBI" id="CHEBI:64076"/>
    </ligand>
</feature>
<keyword evidence="22" id="KW-0418">Kinase</keyword>
<comment type="similarity">
    <text evidence="18">Belongs to the NnrE/AIBP family.</text>
</comment>
<comment type="similarity">
    <text evidence="4 19">In the C-terminal section; belongs to the NnrD/CARKD family.</text>
</comment>
<keyword evidence="5 18" id="KW-0479">Metal-binding</keyword>
<dbReference type="SUPFAM" id="SSF53613">
    <property type="entry name" value="Ribokinase-like"/>
    <property type="match status" value="1"/>
</dbReference>
<evidence type="ECO:0000313" key="23">
    <source>
        <dbReference type="Proteomes" id="UP000248311"/>
    </source>
</evidence>
<keyword evidence="22" id="KW-0808">Transferase</keyword>
<feature type="domain" description="YjeF C-terminal" evidence="20">
    <location>
        <begin position="219"/>
        <end position="500"/>
    </location>
</feature>
<dbReference type="PANTHER" id="PTHR12592">
    <property type="entry name" value="ATP-DEPENDENT (S)-NAD(P)H-HYDRATE DEHYDRATASE FAMILY MEMBER"/>
    <property type="match status" value="1"/>
</dbReference>
<feature type="binding site" evidence="18">
    <location>
        <position position="65"/>
    </location>
    <ligand>
        <name>K(+)</name>
        <dbReference type="ChEBI" id="CHEBI:29103"/>
    </ligand>
</feature>
<protein>
    <recommendedName>
        <fullName evidence="19">Bifunctional NAD(P)H-hydrate repair enzyme</fullName>
    </recommendedName>
    <alternativeName>
        <fullName evidence="19">Nicotinamide nucleotide repair protein</fullName>
    </alternativeName>
    <domain>
        <recommendedName>
            <fullName evidence="19">ADP-dependent (S)-NAD(P)H-hydrate dehydratase</fullName>
            <ecNumber evidence="19">4.2.1.136</ecNumber>
        </recommendedName>
        <alternativeName>
            <fullName evidence="19">ADP-dependent NAD(P)HX dehydratase</fullName>
        </alternativeName>
    </domain>
    <domain>
        <recommendedName>
            <fullName evidence="19">NAD(P)H-hydrate epimerase</fullName>
            <ecNumber evidence="19">5.1.99.6</ecNumber>
        </recommendedName>
    </domain>
</protein>
<evidence type="ECO:0000256" key="4">
    <source>
        <dbReference type="ARBA" id="ARBA00009524"/>
    </source>
</evidence>
<evidence type="ECO:0000256" key="6">
    <source>
        <dbReference type="ARBA" id="ARBA00022741"/>
    </source>
</evidence>
<evidence type="ECO:0000256" key="7">
    <source>
        <dbReference type="ARBA" id="ARBA00022840"/>
    </source>
</evidence>
<dbReference type="InterPro" id="IPR029056">
    <property type="entry name" value="Ribokinase-like"/>
</dbReference>
<evidence type="ECO:0000256" key="10">
    <source>
        <dbReference type="ARBA" id="ARBA00023027"/>
    </source>
</evidence>
<evidence type="ECO:0000256" key="9">
    <source>
        <dbReference type="ARBA" id="ARBA00022958"/>
    </source>
</evidence>
<feature type="binding site" evidence="17">
    <location>
        <begin position="412"/>
        <end position="416"/>
    </location>
    <ligand>
        <name>AMP</name>
        <dbReference type="ChEBI" id="CHEBI:456215"/>
    </ligand>
</feature>
<reference evidence="22 23" key="1">
    <citation type="submission" date="2018-06" db="EMBL/GenBank/DDBJ databases">
        <title>Genomic Encyclopedia of Type Strains, Phase III (KMG-III): the genomes of soil and plant-associated and newly described type strains.</title>
        <authorList>
            <person name="Whitman W."/>
        </authorList>
    </citation>
    <scope>NUCLEOTIDE SEQUENCE [LARGE SCALE GENOMIC DNA]</scope>
    <source>
        <strain evidence="22 23">CECT 9025</strain>
    </source>
</reference>
<comment type="function">
    <text evidence="17">Catalyzes the dehydration of the S-form of NAD(P)HX at the expense of ADP, which is converted to AMP. Together with NAD(P)HX epimerase, which catalyzes the epimerization of the S- and R-forms, the enzyme allows the repair of both epimers of NAD(P)HX, a damaged form of NAD(P)H that is a result of enzymatic or heat-dependent hydration.</text>
</comment>
<dbReference type="HAMAP" id="MF_01966">
    <property type="entry name" value="NADHX_epimerase"/>
    <property type="match status" value="1"/>
</dbReference>
<comment type="function">
    <text evidence="18">Catalyzes the epimerization of the S- and R-forms of NAD(P)HX, a damaged form of NAD(P)H that is a result of enzymatic or heat-dependent hydration. This is a prerequisite for the S-specific NAD(P)H-hydrate dehydratase to allow the repair of both epimers of NAD(P)HX.</text>
</comment>
<evidence type="ECO:0000256" key="13">
    <source>
        <dbReference type="ARBA" id="ARBA00023268"/>
    </source>
</evidence>
<comment type="similarity">
    <text evidence="17">Belongs to the NnrD/CARKD family.</text>
</comment>
<dbReference type="EC" id="4.2.1.136" evidence="19"/>
<comment type="similarity">
    <text evidence="3 19">In the N-terminal section; belongs to the NnrE/AIBP family.</text>
</comment>
<feature type="binding site" evidence="17">
    <location>
        <position position="317"/>
    </location>
    <ligand>
        <name>(6S)-NADPHX</name>
        <dbReference type="ChEBI" id="CHEBI:64076"/>
    </ligand>
</feature>
<gene>
    <name evidence="18" type="primary">nnrE</name>
    <name evidence="17" type="synonym">nnrD</name>
    <name evidence="22" type="ORF">DFP88_101173</name>
</gene>
<evidence type="ECO:0000256" key="8">
    <source>
        <dbReference type="ARBA" id="ARBA00022857"/>
    </source>
</evidence>
<dbReference type="InterPro" id="IPR000631">
    <property type="entry name" value="CARKD"/>
</dbReference>
<keyword evidence="13" id="KW-0511">Multifunctional enzyme</keyword>
<feature type="binding site" evidence="18">
    <location>
        <position position="166"/>
    </location>
    <ligand>
        <name>K(+)</name>
        <dbReference type="ChEBI" id="CHEBI:29103"/>
    </ligand>
</feature>
<evidence type="ECO:0000256" key="16">
    <source>
        <dbReference type="ARBA" id="ARBA00049209"/>
    </source>
</evidence>
<dbReference type="NCBIfam" id="TIGR00197">
    <property type="entry name" value="yjeF_nterm"/>
    <property type="match status" value="1"/>
</dbReference>
<dbReference type="GO" id="GO:0046872">
    <property type="term" value="F:metal ion binding"/>
    <property type="evidence" value="ECO:0007669"/>
    <property type="project" value="UniProtKB-UniRule"/>
</dbReference>
<feature type="binding site" evidence="17">
    <location>
        <position position="254"/>
    </location>
    <ligand>
        <name>(6S)-NADPHX</name>
        <dbReference type="ChEBI" id="CHEBI:64076"/>
    </ligand>
</feature>
<dbReference type="GO" id="GO:0046496">
    <property type="term" value="P:nicotinamide nucleotide metabolic process"/>
    <property type="evidence" value="ECO:0007669"/>
    <property type="project" value="UniProtKB-UniRule"/>
</dbReference>
<dbReference type="CDD" id="cd01171">
    <property type="entry name" value="YXKO-related"/>
    <property type="match status" value="1"/>
</dbReference>
<evidence type="ECO:0000256" key="1">
    <source>
        <dbReference type="ARBA" id="ARBA00000013"/>
    </source>
</evidence>
<accession>A0A318SYP7</accession>
<dbReference type="InterPro" id="IPR030677">
    <property type="entry name" value="Nnr"/>
</dbReference>
<keyword evidence="11 18" id="KW-0413">Isomerase</keyword>
<name>A0A318SYP7_9RHOB</name>
<comment type="caution">
    <text evidence="22">The sequence shown here is derived from an EMBL/GenBank/DDBJ whole genome shotgun (WGS) entry which is preliminary data.</text>
</comment>
<feature type="binding site" evidence="17">
    <location>
        <position position="445"/>
    </location>
    <ligand>
        <name>AMP</name>
        <dbReference type="ChEBI" id="CHEBI:456215"/>
    </ligand>
</feature>
<dbReference type="PIRSF" id="PIRSF017184">
    <property type="entry name" value="Nnr"/>
    <property type="match status" value="1"/>
</dbReference>
<dbReference type="AlphaFoldDB" id="A0A318SYP7"/>
<comment type="cofactor">
    <cofactor evidence="17">
        <name>Mg(2+)</name>
        <dbReference type="ChEBI" id="CHEBI:18420"/>
    </cofactor>
</comment>
<dbReference type="EMBL" id="QJTE01000001">
    <property type="protein sequence ID" value="PYE85506.1"/>
    <property type="molecule type" value="Genomic_DNA"/>
</dbReference>
<dbReference type="EC" id="5.1.99.6" evidence="19"/>
<keyword evidence="8 17" id="KW-0521">NADP</keyword>
<dbReference type="GO" id="GO:0052855">
    <property type="term" value="F:ADP-dependent NAD(P)H-hydrate dehydratase activity"/>
    <property type="evidence" value="ECO:0007669"/>
    <property type="project" value="UniProtKB-UniRule"/>
</dbReference>
<feature type="binding site" evidence="18">
    <location>
        <position position="128"/>
    </location>
    <ligand>
        <name>K(+)</name>
        <dbReference type="ChEBI" id="CHEBI:29103"/>
    </ligand>
</feature>
<keyword evidence="9 18" id="KW-0630">Potassium</keyword>